<evidence type="ECO:0000313" key="1">
    <source>
        <dbReference type="EMBL" id="GBM61421.1"/>
    </source>
</evidence>
<protein>
    <recommendedName>
        <fullName evidence="3">Mos1 transposase HTH domain-containing protein</fullName>
    </recommendedName>
</protein>
<sequence>MSQVYGENFTSDDVVHKWCRKFKDGRKNVHDEEGQGWKLRQDLVRRVPDSFWSFKWAMSDHLAYCLDLVTSYFQLILELKNF</sequence>
<reference evidence="1 2" key="1">
    <citation type="journal article" date="2019" name="Sci. Rep.">
        <title>Orb-weaving spider Araneus ventricosus genome elucidates the spidroin gene catalogue.</title>
        <authorList>
            <person name="Kono N."/>
            <person name="Nakamura H."/>
            <person name="Ohtoshi R."/>
            <person name="Moran D.A.P."/>
            <person name="Shinohara A."/>
            <person name="Yoshida Y."/>
            <person name="Fujiwara M."/>
            <person name="Mori M."/>
            <person name="Tomita M."/>
            <person name="Arakawa K."/>
        </authorList>
    </citation>
    <scope>NUCLEOTIDE SEQUENCE [LARGE SCALE GENOMIC DNA]</scope>
</reference>
<accession>A0A4Y2H8C7</accession>
<dbReference type="AlphaFoldDB" id="A0A4Y2H8C7"/>
<evidence type="ECO:0008006" key="3">
    <source>
        <dbReference type="Google" id="ProtNLM"/>
    </source>
</evidence>
<proteinExistence type="predicted"/>
<evidence type="ECO:0000313" key="2">
    <source>
        <dbReference type="Proteomes" id="UP000499080"/>
    </source>
</evidence>
<dbReference type="Proteomes" id="UP000499080">
    <property type="component" value="Unassembled WGS sequence"/>
</dbReference>
<name>A0A4Y2H8C7_ARAVE</name>
<comment type="caution">
    <text evidence="1">The sequence shown here is derived from an EMBL/GenBank/DDBJ whole genome shotgun (WGS) entry which is preliminary data.</text>
</comment>
<organism evidence="1 2">
    <name type="scientific">Araneus ventricosus</name>
    <name type="common">Orbweaver spider</name>
    <name type="synonym">Epeira ventricosa</name>
    <dbReference type="NCBI Taxonomy" id="182803"/>
    <lineage>
        <taxon>Eukaryota</taxon>
        <taxon>Metazoa</taxon>
        <taxon>Ecdysozoa</taxon>
        <taxon>Arthropoda</taxon>
        <taxon>Chelicerata</taxon>
        <taxon>Arachnida</taxon>
        <taxon>Araneae</taxon>
        <taxon>Araneomorphae</taxon>
        <taxon>Entelegynae</taxon>
        <taxon>Araneoidea</taxon>
        <taxon>Araneidae</taxon>
        <taxon>Araneus</taxon>
    </lineage>
</organism>
<dbReference type="EMBL" id="BGPR01257487">
    <property type="protein sequence ID" value="GBM61421.1"/>
    <property type="molecule type" value="Genomic_DNA"/>
</dbReference>
<keyword evidence="2" id="KW-1185">Reference proteome</keyword>
<gene>
    <name evidence="1" type="ORF">AVEN_247811_1</name>
</gene>